<evidence type="ECO:0000259" key="9">
    <source>
        <dbReference type="PROSITE" id="PS50069"/>
    </source>
</evidence>
<dbReference type="InterPro" id="IPR059120">
    <property type="entry name" value="Cullin-like_AB"/>
</dbReference>
<feature type="compositionally biased region" description="Acidic residues" evidence="8">
    <location>
        <begin position="370"/>
        <end position="385"/>
    </location>
</feature>
<evidence type="ECO:0000313" key="11">
    <source>
        <dbReference type="WBParaSite" id="PSAMB.scaffold155size71331.g2721.t1"/>
    </source>
</evidence>
<keyword evidence="5" id="KW-0131">Cell cycle</keyword>
<evidence type="ECO:0000256" key="4">
    <source>
        <dbReference type="ARBA" id="ARBA00022786"/>
    </source>
</evidence>
<dbReference type="SUPFAM" id="SSF46785">
    <property type="entry name" value="Winged helix' DNA-binding domain"/>
    <property type="match status" value="1"/>
</dbReference>
<dbReference type="SUPFAM" id="SSF75632">
    <property type="entry name" value="Cullin homology domain"/>
    <property type="match status" value="1"/>
</dbReference>
<dbReference type="Gene3D" id="1.20.1310.10">
    <property type="entry name" value="Cullin Repeats"/>
    <property type="match status" value="1"/>
</dbReference>
<dbReference type="Gene3D" id="1.10.10.10">
    <property type="entry name" value="Winged helix-like DNA-binding domain superfamily/Winged helix DNA-binding domain"/>
    <property type="match status" value="1"/>
</dbReference>
<evidence type="ECO:0000256" key="3">
    <source>
        <dbReference type="ARBA" id="ARBA00022776"/>
    </source>
</evidence>
<dbReference type="GO" id="GO:0031625">
    <property type="term" value="F:ubiquitin protein ligase binding"/>
    <property type="evidence" value="ECO:0007669"/>
    <property type="project" value="InterPro"/>
</dbReference>
<dbReference type="Pfam" id="PF26557">
    <property type="entry name" value="Cullin_AB"/>
    <property type="match status" value="1"/>
</dbReference>
<dbReference type="GO" id="GO:0051301">
    <property type="term" value="P:cell division"/>
    <property type="evidence" value="ECO:0007669"/>
    <property type="project" value="UniProtKB-KW"/>
</dbReference>
<protein>
    <recommendedName>
        <fullName evidence="1">Anaphase-promoting complex subunit 2</fullName>
    </recommendedName>
</protein>
<dbReference type="InterPro" id="IPR014786">
    <property type="entry name" value="ANAPC2_C"/>
</dbReference>
<dbReference type="SMART" id="SM01013">
    <property type="entry name" value="APC2"/>
    <property type="match status" value="1"/>
</dbReference>
<keyword evidence="10" id="KW-1185">Reference proteome</keyword>
<name>A0A914V838_9BILA</name>
<dbReference type="GO" id="GO:0070979">
    <property type="term" value="P:protein K11-linked ubiquitination"/>
    <property type="evidence" value="ECO:0007669"/>
    <property type="project" value="TreeGrafter"/>
</dbReference>
<dbReference type="SMART" id="SM00182">
    <property type="entry name" value="CULLIN"/>
    <property type="match status" value="1"/>
</dbReference>
<keyword evidence="4" id="KW-0833">Ubl conjugation pathway</keyword>
<proteinExistence type="inferred from homology"/>
<organism evidence="10 11">
    <name type="scientific">Plectus sambesii</name>
    <dbReference type="NCBI Taxonomy" id="2011161"/>
    <lineage>
        <taxon>Eukaryota</taxon>
        <taxon>Metazoa</taxon>
        <taxon>Ecdysozoa</taxon>
        <taxon>Nematoda</taxon>
        <taxon>Chromadorea</taxon>
        <taxon>Plectida</taxon>
        <taxon>Plectina</taxon>
        <taxon>Plectoidea</taxon>
        <taxon>Plectidae</taxon>
        <taxon>Plectus</taxon>
    </lineage>
</organism>
<evidence type="ECO:0000256" key="2">
    <source>
        <dbReference type="ARBA" id="ARBA00022618"/>
    </source>
</evidence>
<dbReference type="InterPro" id="IPR036390">
    <property type="entry name" value="WH_DNA-bd_sf"/>
</dbReference>
<dbReference type="PANTHER" id="PTHR45957:SF1">
    <property type="entry name" value="ANAPHASE-PROMOTING COMPLEX SUBUNIT 2"/>
    <property type="match status" value="1"/>
</dbReference>
<comment type="similarity">
    <text evidence="6 7">Belongs to the cullin family.</text>
</comment>
<sequence>MLSEESFHRAYSLLRKVQGDRAASELACCQFRRTLADTVNGEWTNAIAAVDEEEGSAQSVLTAFDEALNIVGHSYERFKQMCTDETQVPELCLQIKVVIFPILVPKLLRVLERVFQVGFDVYSKLQGSAHFGEDQSDACHGCGKELSSCCCHHLLQLFRSIIEKMARLHLLDRLANHTAVRVAFGTVEKKVKNVYISGDFSSSHLDDLVRWLRGALLPWLGEMCANSDALHRQTDRLEAFLFDSVGRRLISQLFDIVVDFPDSSPALQDLATCLDRALLRAHLTDSLQRDVSQRLLHIGVNTDDVLNAYTSAVKSLRILDPSGVIMQAVCQPIRQYLRNRTDTVRCIVSFLTDQRQDELGAELCKREGLALDDPDADPDDVDDFDLSSQQDWTKWSPDPVDAPVDDSRRSRRSADLISMLIGVYGSKDLFVKEYRQLLSERLLKSRDHDIDAELRYLEMLKIRFGETELQQCEVMLKDIKDSARIDDFAAQHQNLPFPVSVRILSAHFWPKQRDERLTLPDALQLGLASYNQRFQMLKASRTLEWIPSMGSVEVQLEIDERDVILTVSPALAAIIWLFQEKETWTTDELSARLTARSSTVRRRAKWWQIAGLLEQRPAGSDTWTLCSSAPSTERMQAHAETADSDSDDEQSRQESDVDALEMYWTYVSGLLANLDSLKTERVHSLLSMVSSPGQQGPTLETVNAFLQRKVKQNLLIFSAGAYKAPRK</sequence>
<dbReference type="Proteomes" id="UP000887566">
    <property type="component" value="Unplaced"/>
</dbReference>
<evidence type="ECO:0000256" key="6">
    <source>
        <dbReference type="PROSITE-ProRule" id="PRU00330"/>
    </source>
</evidence>
<dbReference type="InterPro" id="IPR044554">
    <property type="entry name" value="ANAPC2"/>
</dbReference>
<dbReference type="Pfam" id="PF08672">
    <property type="entry name" value="ANAPC2"/>
    <property type="match status" value="1"/>
</dbReference>
<evidence type="ECO:0000256" key="7">
    <source>
        <dbReference type="RuleBase" id="RU003829"/>
    </source>
</evidence>
<evidence type="ECO:0000256" key="5">
    <source>
        <dbReference type="ARBA" id="ARBA00023306"/>
    </source>
</evidence>
<dbReference type="InterPro" id="IPR036388">
    <property type="entry name" value="WH-like_DNA-bd_sf"/>
</dbReference>
<dbReference type="AlphaFoldDB" id="A0A914V838"/>
<keyword evidence="3" id="KW-0498">Mitosis</keyword>
<reference evidence="11" key="1">
    <citation type="submission" date="2022-11" db="UniProtKB">
        <authorList>
            <consortium name="WormBaseParasite"/>
        </authorList>
    </citation>
    <scope>IDENTIFICATION</scope>
</reference>
<feature type="compositionally biased region" description="Low complexity" evidence="8">
    <location>
        <begin position="386"/>
        <end position="402"/>
    </location>
</feature>
<dbReference type="Gene3D" id="3.30.230.130">
    <property type="entry name" value="Cullin, Chain C, Domain 2"/>
    <property type="match status" value="1"/>
</dbReference>
<dbReference type="Pfam" id="PF25773">
    <property type="entry name" value="TPR_ANAPC2"/>
    <property type="match status" value="1"/>
</dbReference>
<accession>A0A914V838</accession>
<dbReference type="PROSITE" id="PS50069">
    <property type="entry name" value="CULLIN_2"/>
    <property type="match status" value="1"/>
</dbReference>
<keyword evidence="2" id="KW-0132">Cell division</keyword>
<dbReference type="Pfam" id="PF00888">
    <property type="entry name" value="Cullin"/>
    <property type="match status" value="1"/>
</dbReference>
<dbReference type="InterPro" id="IPR036317">
    <property type="entry name" value="Cullin_homology_sf"/>
</dbReference>
<dbReference type="PANTHER" id="PTHR45957">
    <property type="entry name" value="ANAPHASE-PROMOTING COMPLEX SUBUNIT 2"/>
    <property type="match status" value="1"/>
</dbReference>
<dbReference type="InterPro" id="IPR057975">
    <property type="entry name" value="TPR_ANAPC2"/>
</dbReference>
<feature type="domain" description="Cullin family profile" evidence="9">
    <location>
        <begin position="417"/>
        <end position="608"/>
    </location>
</feature>
<dbReference type="GO" id="GO:0006511">
    <property type="term" value="P:ubiquitin-dependent protein catabolic process"/>
    <property type="evidence" value="ECO:0007669"/>
    <property type="project" value="InterPro"/>
</dbReference>
<feature type="region of interest" description="Disordered" evidence="8">
    <location>
        <begin position="631"/>
        <end position="654"/>
    </location>
</feature>
<dbReference type="GO" id="GO:0007091">
    <property type="term" value="P:metaphase/anaphase transition of mitotic cell cycle"/>
    <property type="evidence" value="ECO:0007669"/>
    <property type="project" value="TreeGrafter"/>
</dbReference>
<evidence type="ECO:0000313" key="10">
    <source>
        <dbReference type="Proteomes" id="UP000887566"/>
    </source>
</evidence>
<feature type="region of interest" description="Disordered" evidence="8">
    <location>
        <begin position="370"/>
        <end position="408"/>
    </location>
</feature>
<dbReference type="InterPro" id="IPR001373">
    <property type="entry name" value="Cullin_N"/>
</dbReference>
<dbReference type="InterPro" id="IPR016158">
    <property type="entry name" value="Cullin_homology"/>
</dbReference>
<evidence type="ECO:0000256" key="1">
    <source>
        <dbReference type="ARBA" id="ARBA00016068"/>
    </source>
</evidence>
<dbReference type="GO" id="GO:0005680">
    <property type="term" value="C:anaphase-promoting complex"/>
    <property type="evidence" value="ECO:0007669"/>
    <property type="project" value="TreeGrafter"/>
</dbReference>
<dbReference type="WBParaSite" id="PSAMB.scaffold155size71331.g2721.t1">
    <property type="protein sequence ID" value="PSAMB.scaffold155size71331.g2721.t1"/>
    <property type="gene ID" value="PSAMB.scaffold155size71331.g2721"/>
</dbReference>
<evidence type="ECO:0000256" key="8">
    <source>
        <dbReference type="SAM" id="MobiDB-lite"/>
    </source>
</evidence>